<proteinExistence type="predicted"/>
<evidence type="ECO:0000313" key="1">
    <source>
        <dbReference type="EMBL" id="PZM52619.1"/>
    </source>
</evidence>
<accession>A0AB73TLW6</accession>
<gene>
    <name evidence="1" type="ORF">DKP91_15150</name>
</gene>
<reference evidence="1 2" key="1">
    <citation type="submission" date="2018-05" db="EMBL/GenBank/DDBJ databases">
        <title>Vancomycin-resistant Enterococcus faecium strain from Chelyabinsk, Russia.</title>
        <authorList>
            <person name="Gostev V."/>
            <person name="Goncharov A."/>
            <person name="Kolodzhieva V."/>
            <person name="Suvorov A."/>
            <person name="Sidorenko S."/>
            <person name="Zueva L."/>
        </authorList>
    </citation>
    <scope>NUCLEOTIDE SEQUENCE [LARGE SCALE GENOMIC DNA]</scope>
    <source>
        <strain evidence="1 2">20</strain>
    </source>
</reference>
<keyword evidence="1" id="KW-0378">Hydrolase</keyword>
<evidence type="ECO:0000313" key="2">
    <source>
        <dbReference type="Proteomes" id="UP000249070"/>
    </source>
</evidence>
<dbReference type="GO" id="GO:0016787">
    <property type="term" value="F:hydrolase activity"/>
    <property type="evidence" value="ECO:0007669"/>
    <property type="project" value="UniProtKB-KW"/>
</dbReference>
<protein>
    <submittedName>
        <fullName evidence="1">Serine hydrolase</fullName>
    </submittedName>
</protein>
<sequence length="87" mass="9782">IPKELLFSLWQNNGDKHPYSGGVYSGNDYILAQGNINRFHAVAAMKKDTKDAIVMESNIQSDKNIKLPATDLRNQIYELMEGVNLKS</sequence>
<dbReference type="Proteomes" id="UP000249070">
    <property type="component" value="Unassembled WGS sequence"/>
</dbReference>
<organism evidence="1 2">
    <name type="scientific">Enterococcus faecium</name>
    <name type="common">Streptococcus faecium</name>
    <dbReference type="NCBI Taxonomy" id="1352"/>
    <lineage>
        <taxon>Bacteria</taxon>
        <taxon>Bacillati</taxon>
        <taxon>Bacillota</taxon>
        <taxon>Bacilli</taxon>
        <taxon>Lactobacillales</taxon>
        <taxon>Enterococcaceae</taxon>
        <taxon>Enterococcus</taxon>
    </lineage>
</organism>
<feature type="non-terminal residue" evidence="1">
    <location>
        <position position="1"/>
    </location>
</feature>
<dbReference type="EMBL" id="QHGU01000159">
    <property type="protein sequence ID" value="PZM52619.1"/>
    <property type="molecule type" value="Genomic_DNA"/>
</dbReference>
<comment type="caution">
    <text evidence="1">The sequence shown here is derived from an EMBL/GenBank/DDBJ whole genome shotgun (WGS) entry which is preliminary data.</text>
</comment>
<name>A0AB73TLW6_ENTFC</name>
<dbReference type="AlphaFoldDB" id="A0AB73TLW6"/>